<dbReference type="PANTHER" id="PTHR31213:SF17">
    <property type="entry name" value="MAJOR ALLERGEN PRU AR 1-LIKE"/>
    <property type="match status" value="1"/>
</dbReference>
<dbReference type="GO" id="GO:0010427">
    <property type="term" value="F:abscisic acid binding"/>
    <property type="evidence" value="ECO:0007669"/>
    <property type="project" value="InterPro"/>
</dbReference>
<dbReference type="GO" id="GO:0004864">
    <property type="term" value="F:protein phosphatase inhibitor activity"/>
    <property type="evidence" value="ECO:0007669"/>
    <property type="project" value="InterPro"/>
</dbReference>
<proteinExistence type="inferred from homology"/>
<feature type="domain" description="Bet v I/Major latex protein" evidence="2">
    <location>
        <begin position="5"/>
        <end position="155"/>
    </location>
</feature>
<keyword evidence="4" id="KW-1185">Reference proteome</keyword>
<dbReference type="PANTHER" id="PTHR31213">
    <property type="entry name" value="OS08G0374000 PROTEIN-RELATED"/>
    <property type="match status" value="1"/>
</dbReference>
<dbReference type="InterPro" id="IPR024949">
    <property type="entry name" value="Bet_v_I_allergen"/>
</dbReference>
<dbReference type="CDD" id="cd07816">
    <property type="entry name" value="Bet_v1-like"/>
    <property type="match status" value="1"/>
</dbReference>
<dbReference type="InterPro" id="IPR050279">
    <property type="entry name" value="Plant_def-hormone_signal"/>
</dbReference>
<dbReference type="GO" id="GO:0006952">
    <property type="term" value="P:defense response"/>
    <property type="evidence" value="ECO:0007669"/>
    <property type="project" value="InterPro"/>
</dbReference>
<reference evidence="3 4" key="1">
    <citation type="submission" date="2024-01" db="EMBL/GenBank/DDBJ databases">
        <title>The complete chloroplast genome sequence of Lithospermum erythrorhizon: insights into the phylogenetic relationship among Boraginaceae species and the maternal lineages of purple gromwells.</title>
        <authorList>
            <person name="Okada T."/>
            <person name="Watanabe K."/>
        </authorList>
    </citation>
    <scope>NUCLEOTIDE SEQUENCE [LARGE SCALE GENOMIC DNA]</scope>
</reference>
<dbReference type="GO" id="GO:0038023">
    <property type="term" value="F:signaling receptor activity"/>
    <property type="evidence" value="ECO:0007669"/>
    <property type="project" value="InterPro"/>
</dbReference>
<dbReference type="Gene3D" id="3.30.530.20">
    <property type="match status" value="1"/>
</dbReference>
<dbReference type="AlphaFoldDB" id="A0AAV3QP81"/>
<accession>A0AAV3QP81</accession>
<dbReference type="GO" id="GO:0005737">
    <property type="term" value="C:cytoplasm"/>
    <property type="evidence" value="ECO:0007669"/>
    <property type="project" value="TreeGrafter"/>
</dbReference>
<dbReference type="InterPro" id="IPR000916">
    <property type="entry name" value="Bet_v_I/MLP"/>
</dbReference>
<dbReference type="GO" id="GO:0005634">
    <property type="term" value="C:nucleus"/>
    <property type="evidence" value="ECO:0007669"/>
    <property type="project" value="TreeGrafter"/>
</dbReference>
<organism evidence="3 4">
    <name type="scientific">Lithospermum erythrorhizon</name>
    <name type="common">Purple gromwell</name>
    <name type="synonym">Lithospermum officinale var. erythrorhizon</name>
    <dbReference type="NCBI Taxonomy" id="34254"/>
    <lineage>
        <taxon>Eukaryota</taxon>
        <taxon>Viridiplantae</taxon>
        <taxon>Streptophyta</taxon>
        <taxon>Embryophyta</taxon>
        <taxon>Tracheophyta</taxon>
        <taxon>Spermatophyta</taxon>
        <taxon>Magnoliopsida</taxon>
        <taxon>eudicotyledons</taxon>
        <taxon>Gunneridae</taxon>
        <taxon>Pentapetalae</taxon>
        <taxon>asterids</taxon>
        <taxon>lamiids</taxon>
        <taxon>Boraginales</taxon>
        <taxon>Boraginaceae</taxon>
        <taxon>Boraginoideae</taxon>
        <taxon>Lithospermeae</taxon>
        <taxon>Lithospermum</taxon>
    </lineage>
</organism>
<evidence type="ECO:0000313" key="3">
    <source>
        <dbReference type="EMBL" id="GAA0165011.1"/>
    </source>
</evidence>
<evidence type="ECO:0000313" key="4">
    <source>
        <dbReference type="Proteomes" id="UP001454036"/>
    </source>
</evidence>
<comment type="similarity">
    <text evidence="1">Belongs to the BetVI family.</text>
</comment>
<sequence length="155" mass="16535">MGVLEFSDTFTSSVPAAKLFKAWFVESDTLLPKVAPNQVKSVDLVEGNGGSGAIKQVNFAQGVPVRYVKYKIDVLDESSLSYADTVIEGGELSDKVEKVTHEIKFVSTSDGGCSANSVTKFYTTEGANLSEDELQASKEGALGLIKLVEAHLLAN</sequence>
<dbReference type="Proteomes" id="UP001454036">
    <property type="component" value="Unassembled WGS sequence"/>
</dbReference>
<dbReference type="EMBL" id="BAABME010005224">
    <property type="protein sequence ID" value="GAA0165011.1"/>
    <property type="molecule type" value="Genomic_DNA"/>
</dbReference>
<evidence type="ECO:0000256" key="1">
    <source>
        <dbReference type="ARBA" id="ARBA00009744"/>
    </source>
</evidence>
<dbReference type="SUPFAM" id="SSF55961">
    <property type="entry name" value="Bet v1-like"/>
    <property type="match status" value="1"/>
</dbReference>
<dbReference type="Pfam" id="PF00407">
    <property type="entry name" value="Bet_v_1"/>
    <property type="match status" value="1"/>
</dbReference>
<gene>
    <name evidence="3" type="ORF">LIER_20516</name>
</gene>
<name>A0AAV3QP81_LITER</name>
<protein>
    <submittedName>
        <fullName evidence="3">Pathogenesis-related protein</fullName>
    </submittedName>
</protein>
<dbReference type="InterPro" id="IPR023393">
    <property type="entry name" value="START-like_dom_sf"/>
</dbReference>
<dbReference type="GO" id="GO:0009738">
    <property type="term" value="P:abscisic acid-activated signaling pathway"/>
    <property type="evidence" value="ECO:0007669"/>
    <property type="project" value="InterPro"/>
</dbReference>
<dbReference type="PRINTS" id="PR00634">
    <property type="entry name" value="BETALLERGEN"/>
</dbReference>
<comment type="caution">
    <text evidence="3">The sequence shown here is derived from an EMBL/GenBank/DDBJ whole genome shotgun (WGS) entry which is preliminary data.</text>
</comment>
<dbReference type="FunFam" id="3.30.530.20:FF:000007">
    <property type="entry name" value="Major pollen allergen Bet v 1-A"/>
    <property type="match status" value="1"/>
</dbReference>
<evidence type="ECO:0000259" key="2">
    <source>
        <dbReference type="Pfam" id="PF00407"/>
    </source>
</evidence>